<sequence length="97" mass="10837">MFYLQRIFIFLFILTLGGCNKNLTKEEKEELWSKAQTTGQIIERSGTVFNPATNKKLAMRDATTRLQTGGGLFGKKDLGVDFLEGKSEQKVQYGAIG</sequence>
<evidence type="ECO:0000313" key="1">
    <source>
        <dbReference type="EMBL" id="SVD77684.1"/>
    </source>
</evidence>
<organism evidence="1">
    <name type="scientific">marine metagenome</name>
    <dbReference type="NCBI Taxonomy" id="408172"/>
    <lineage>
        <taxon>unclassified sequences</taxon>
        <taxon>metagenomes</taxon>
        <taxon>ecological metagenomes</taxon>
    </lineage>
</organism>
<dbReference type="AlphaFoldDB" id="A0A382Y3B8"/>
<gene>
    <name evidence="1" type="ORF">METZ01_LOCUS430538</name>
</gene>
<feature type="non-terminal residue" evidence="1">
    <location>
        <position position="97"/>
    </location>
</feature>
<accession>A0A382Y3B8</accession>
<protein>
    <submittedName>
        <fullName evidence="1">Uncharacterized protein</fullName>
    </submittedName>
</protein>
<proteinExistence type="predicted"/>
<dbReference type="PROSITE" id="PS51257">
    <property type="entry name" value="PROKAR_LIPOPROTEIN"/>
    <property type="match status" value="1"/>
</dbReference>
<dbReference type="EMBL" id="UINC01172556">
    <property type="protein sequence ID" value="SVD77684.1"/>
    <property type="molecule type" value="Genomic_DNA"/>
</dbReference>
<name>A0A382Y3B8_9ZZZZ</name>
<reference evidence="1" key="1">
    <citation type="submission" date="2018-05" db="EMBL/GenBank/DDBJ databases">
        <authorList>
            <person name="Lanie J.A."/>
            <person name="Ng W.-L."/>
            <person name="Kazmierczak K.M."/>
            <person name="Andrzejewski T.M."/>
            <person name="Davidsen T.M."/>
            <person name="Wayne K.J."/>
            <person name="Tettelin H."/>
            <person name="Glass J.I."/>
            <person name="Rusch D."/>
            <person name="Podicherti R."/>
            <person name="Tsui H.-C.T."/>
            <person name="Winkler M.E."/>
        </authorList>
    </citation>
    <scope>NUCLEOTIDE SEQUENCE</scope>
</reference>